<dbReference type="EMBL" id="KV454546">
    <property type="protein sequence ID" value="ODV64876.1"/>
    <property type="molecule type" value="Genomic_DNA"/>
</dbReference>
<gene>
    <name evidence="9" type="ORF">HYPBUDRAFT_150807</name>
</gene>
<reference evidence="10" key="1">
    <citation type="submission" date="2016-05" db="EMBL/GenBank/DDBJ databases">
        <title>Comparative genomics of biotechnologically important yeasts.</title>
        <authorList>
            <consortium name="DOE Joint Genome Institute"/>
            <person name="Riley R."/>
            <person name="Haridas S."/>
            <person name="Wolfe K.H."/>
            <person name="Lopes M.R."/>
            <person name="Hittinger C.T."/>
            <person name="Goker M."/>
            <person name="Salamov A."/>
            <person name="Wisecaver J."/>
            <person name="Long T.M."/>
            <person name="Aerts A.L."/>
            <person name="Barry K."/>
            <person name="Choi C."/>
            <person name="Clum A."/>
            <person name="Coughlan A.Y."/>
            <person name="Deshpande S."/>
            <person name="Douglass A.P."/>
            <person name="Hanson S.J."/>
            <person name="Klenk H.-P."/>
            <person name="Labutti K."/>
            <person name="Lapidus A."/>
            <person name="Lindquist E."/>
            <person name="Lipzen A."/>
            <person name="Meier-Kolthoff J.P."/>
            <person name="Ohm R.A."/>
            <person name="Otillar R.P."/>
            <person name="Pangilinan J."/>
            <person name="Peng Y."/>
            <person name="Rokas A."/>
            <person name="Rosa C.A."/>
            <person name="Scheuner C."/>
            <person name="Sibirny A.A."/>
            <person name="Slot J.C."/>
            <person name="Stielow J.B."/>
            <person name="Sun H."/>
            <person name="Kurtzman C.P."/>
            <person name="Blackwell M."/>
            <person name="Grigoriev I.V."/>
            <person name="Jeffries T.W."/>
        </authorList>
    </citation>
    <scope>NUCLEOTIDE SEQUENCE [LARGE SCALE GENOMIC DNA]</scope>
    <source>
        <strain evidence="10">NRRL Y-1933</strain>
    </source>
</reference>
<keyword evidence="10" id="KW-1185">Reference proteome</keyword>
<evidence type="ECO:0000313" key="9">
    <source>
        <dbReference type="EMBL" id="ODV64876.1"/>
    </source>
</evidence>
<accession>A0A1E4RCB3</accession>
<dbReference type="RefSeq" id="XP_020073943.1">
    <property type="nucleotide sequence ID" value="XM_020220308.1"/>
</dbReference>
<dbReference type="GO" id="GO:0032541">
    <property type="term" value="C:cortical endoplasmic reticulum"/>
    <property type="evidence" value="ECO:0007669"/>
    <property type="project" value="TreeGrafter"/>
</dbReference>
<evidence type="ECO:0008006" key="11">
    <source>
        <dbReference type="Google" id="ProtNLM"/>
    </source>
</evidence>
<feature type="transmembrane region" description="Helical" evidence="6">
    <location>
        <begin position="312"/>
        <end position="336"/>
    </location>
</feature>
<dbReference type="AlphaFoldDB" id="A0A1E4RCB3"/>
<feature type="transmembrane region" description="Helical" evidence="6">
    <location>
        <begin position="201"/>
        <end position="220"/>
    </location>
</feature>
<dbReference type="GO" id="GO:0016020">
    <property type="term" value="C:membrane"/>
    <property type="evidence" value="ECO:0007669"/>
    <property type="project" value="UniProtKB-SubCell"/>
</dbReference>
<keyword evidence="4 6" id="KW-0472">Membrane</keyword>
<feature type="region of interest" description="Disordered" evidence="5">
    <location>
        <begin position="700"/>
        <end position="764"/>
    </location>
</feature>
<dbReference type="Proteomes" id="UP000095085">
    <property type="component" value="Unassembled WGS sequence"/>
</dbReference>
<dbReference type="InterPro" id="IPR049452">
    <property type="entry name" value="Anoctamin_TM"/>
</dbReference>
<evidence type="ECO:0000256" key="1">
    <source>
        <dbReference type="ARBA" id="ARBA00004141"/>
    </source>
</evidence>
<organism evidence="9 10">
    <name type="scientific">Hyphopichia burtonii NRRL Y-1933</name>
    <dbReference type="NCBI Taxonomy" id="984485"/>
    <lineage>
        <taxon>Eukaryota</taxon>
        <taxon>Fungi</taxon>
        <taxon>Dikarya</taxon>
        <taxon>Ascomycota</taxon>
        <taxon>Saccharomycotina</taxon>
        <taxon>Pichiomycetes</taxon>
        <taxon>Debaryomycetaceae</taxon>
        <taxon>Hyphopichia</taxon>
    </lineage>
</organism>
<dbReference type="InterPro" id="IPR007632">
    <property type="entry name" value="Anoctamin"/>
</dbReference>
<evidence type="ECO:0000256" key="2">
    <source>
        <dbReference type="ARBA" id="ARBA00022692"/>
    </source>
</evidence>
<feature type="compositionally biased region" description="Polar residues" evidence="5">
    <location>
        <begin position="832"/>
        <end position="859"/>
    </location>
</feature>
<feature type="domain" description="Anoctamin alpha-beta plait" evidence="8">
    <location>
        <begin position="9"/>
        <end position="128"/>
    </location>
</feature>
<proteinExistence type="predicted"/>
<keyword evidence="3 6" id="KW-1133">Transmembrane helix</keyword>
<feature type="compositionally biased region" description="Basic and acidic residues" evidence="5">
    <location>
        <begin position="701"/>
        <end position="726"/>
    </location>
</feature>
<feature type="transmembrane region" description="Helical" evidence="6">
    <location>
        <begin position="563"/>
        <end position="583"/>
    </location>
</feature>
<feature type="transmembrane region" description="Helical" evidence="6">
    <location>
        <begin position="280"/>
        <end position="306"/>
    </location>
</feature>
<evidence type="ECO:0000259" key="7">
    <source>
        <dbReference type="Pfam" id="PF04547"/>
    </source>
</evidence>
<sequence>MSAPLPTLHPDYVLSVEFPVQDAKLSLPSTEAKNNLEKLVTLLYEKGFASQVRSTGDSQSNLLLFIKLSTASLSELVEKDLIKNYEFGVTAKNDTEADKLRIIYQYLISPPSVQGVGITPGKGEWKFITSISPITSVLEDSSIIEDVKVNLTDSDFTTATLKDTFGVQISLYFEFLKFYIIWLFPLAVIGVVSYIKQKQSFSLTYAFINLVWGIGFLTFWNRKQHYLVNFWGVQNSHEVEEHYSQLATLNENFEEKSTYKRAPGNKDGYRFIKQLSFIPIALFFTAVLVSYQLACFVIEIFLAEIYNGPGKIFLTLVPTVLISVFVPILTIVFNLVTDQILAWEAHDNQYTKSNSVLIKTFVLNFLTSYAPLLITSFIYLPFAHLIEPNLKNIHSSIASHVDSNRYVYKYLTNLKSQKEFQINQGRLNVQFFYFIVTNQVVQLVMKYVLPLVLGPIIEFVTSLISGKPEVEYEIQDDEEEKSWLQNVRKAIKLPEYNVHDDFRGLALQYGYLIMFGPVWSLAPLISIVFNVITFKLDYLKLTNGKYYKPPVPQRVDSIQPWNYAFFLLTWLGSVISPVITAFYRHGTKPPKTIGQLALDKASINVNSSVFLILVLFASEHLFFILYLTGSKLSKLFKSQVEIDNDFVDNDLKLRRDFYSSKVQSNVEPGQDGDWSKFGVKSVLAAAAALPAKNVKTAELSRAAKEQEKEDEKVQEKREAEAKKTSDQAKSSSFEKSGLDASSGLKNRSQPSAGADANTDGNPINSAIAATSAAAGAAVASASAAVAQVTDKINGGDTSAEEKERLIKERQELLKKKEAELQKYGGALGDPSKLNSNKESGDTLIQSKDGTGNNVYATIDNNDHVPESSTNGESPASSSSSEGDEIQDESAINGTNASGSQADNFVANAKKTASDINGKVDDALTDGKVNKKKSSLKKLLKKKSSGSK</sequence>
<comment type="subcellular location">
    <subcellularLocation>
        <location evidence="1">Membrane</location>
        <topology evidence="1">Multi-pass membrane protein</topology>
    </subcellularLocation>
</comment>
<feature type="transmembrane region" description="Helical" evidence="6">
    <location>
        <begin position="178"/>
        <end position="195"/>
    </location>
</feature>
<evidence type="ECO:0000256" key="4">
    <source>
        <dbReference type="ARBA" id="ARBA00023136"/>
    </source>
</evidence>
<feature type="region of interest" description="Disordered" evidence="5">
    <location>
        <begin position="823"/>
        <end position="947"/>
    </location>
</feature>
<evidence type="ECO:0000259" key="8">
    <source>
        <dbReference type="Pfam" id="PF20877"/>
    </source>
</evidence>
<feature type="compositionally biased region" description="Polar residues" evidence="5">
    <location>
        <begin position="891"/>
        <end position="902"/>
    </location>
</feature>
<feature type="region of interest" description="Disordered" evidence="5">
    <location>
        <begin position="778"/>
        <end position="806"/>
    </location>
</feature>
<keyword evidence="2 6" id="KW-0812">Transmembrane</keyword>
<dbReference type="GeneID" id="30994858"/>
<evidence type="ECO:0000256" key="6">
    <source>
        <dbReference type="SAM" id="Phobius"/>
    </source>
</evidence>
<dbReference type="Pfam" id="PF20877">
    <property type="entry name" value="Anoctamin_N"/>
    <property type="match status" value="1"/>
</dbReference>
<feature type="transmembrane region" description="Helical" evidence="6">
    <location>
        <begin position="603"/>
        <end position="627"/>
    </location>
</feature>
<feature type="domain" description="Anoctamin transmembrane" evidence="7">
    <location>
        <begin position="162"/>
        <end position="627"/>
    </location>
</feature>
<evidence type="ECO:0000256" key="5">
    <source>
        <dbReference type="SAM" id="MobiDB-lite"/>
    </source>
</evidence>
<dbReference type="STRING" id="984485.A0A1E4RCB3"/>
<feature type="transmembrane region" description="Helical" evidence="6">
    <location>
        <begin position="509"/>
        <end position="532"/>
    </location>
</feature>
<dbReference type="Pfam" id="PF04547">
    <property type="entry name" value="Anoctamin"/>
    <property type="match status" value="1"/>
</dbReference>
<feature type="compositionally biased region" description="Low complexity" evidence="5">
    <location>
        <begin position="866"/>
        <end position="880"/>
    </location>
</feature>
<protein>
    <recommendedName>
        <fullName evidence="11">DUF590-domain-containing protein</fullName>
    </recommendedName>
</protein>
<dbReference type="InterPro" id="IPR049456">
    <property type="entry name" value="Anoctamin_N_fung"/>
</dbReference>
<dbReference type="OrthoDB" id="296386at2759"/>
<evidence type="ECO:0000256" key="3">
    <source>
        <dbReference type="ARBA" id="ARBA00022989"/>
    </source>
</evidence>
<evidence type="ECO:0000313" key="10">
    <source>
        <dbReference type="Proteomes" id="UP000095085"/>
    </source>
</evidence>
<feature type="compositionally biased region" description="Basic residues" evidence="5">
    <location>
        <begin position="929"/>
        <end position="947"/>
    </location>
</feature>
<feature type="transmembrane region" description="Helical" evidence="6">
    <location>
        <begin position="356"/>
        <end position="380"/>
    </location>
</feature>
<dbReference type="PANTHER" id="PTHR12308:SF73">
    <property type="entry name" value="ANOCTAMIN"/>
    <property type="match status" value="1"/>
</dbReference>
<dbReference type="GO" id="GO:0005254">
    <property type="term" value="F:chloride channel activity"/>
    <property type="evidence" value="ECO:0007669"/>
    <property type="project" value="TreeGrafter"/>
</dbReference>
<dbReference type="PANTHER" id="PTHR12308">
    <property type="entry name" value="ANOCTAMIN"/>
    <property type="match status" value="1"/>
</dbReference>
<name>A0A1E4RCB3_9ASCO</name>